<reference evidence="3 4" key="1">
    <citation type="submission" date="2023-01" db="EMBL/GenBank/DDBJ databases">
        <title>Analysis of 21 Apiospora genomes using comparative genomics revels a genus with tremendous synthesis potential of carbohydrate active enzymes and secondary metabolites.</title>
        <authorList>
            <person name="Sorensen T."/>
        </authorList>
    </citation>
    <scope>NUCLEOTIDE SEQUENCE [LARGE SCALE GENOMIC DNA]</scope>
    <source>
        <strain evidence="3 4">CBS 20057</strain>
    </source>
</reference>
<feature type="region of interest" description="Disordered" evidence="2">
    <location>
        <begin position="252"/>
        <end position="284"/>
    </location>
</feature>
<comment type="caution">
    <text evidence="3">The sequence shown here is derived from an EMBL/GenBank/DDBJ whole genome shotgun (WGS) entry which is preliminary data.</text>
</comment>
<protein>
    <submittedName>
        <fullName evidence="3">CWC16 protein</fullName>
    </submittedName>
</protein>
<comment type="similarity">
    <text evidence="1">Belongs to the CWC16 family.</text>
</comment>
<evidence type="ECO:0000256" key="2">
    <source>
        <dbReference type="SAM" id="MobiDB-lite"/>
    </source>
</evidence>
<evidence type="ECO:0000313" key="4">
    <source>
        <dbReference type="Proteomes" id="UP001396898"/>
    </source>
</evidence>
<name>A0ABR1RUQ8_9PEZI</name>
<evidence type="ECO:0000256" key="1">
    <source>
        <dbReference type="ARBA" id="ARBA00005595"/>
    </source>
</evidence>
<dbReference type="InterPro" id="IPR007590">
    <property type="entry name" value="Saf4/Yju2"/>
</dbReference>
<dbReference type="PANTHER" id="PTHR12111">
    <property type="entry name" value="SPLICING FACTOR YJU2"/>
    <property type="match status" value="1"/>
</dbReference>
<organism evidence="3 4">
    <name type="scientific">Apiospora marii</name>
    <dbReference type="NCBI Taxonomy" id="335849"/>
    <lineage>
        <taxon>Eukaryota</taxon>
        <taxon>Fungi</taxon>
        <taxon>Dikarya</taxon>
        <taxon>Ascomycota</taxon>
        <taxon>Pezizomycotina</taxon>
        <taxon>Sordariomycetes</taxon>
        <taxon>Xylariomycetidae</taxon>
        <taxon>Amphisphaeriales</taxon>
        <taxon>Apiosporaceae</taxon>
        <taxon>Apiospora</taxon>
    </lineage>
</organism>
<dbReference type="Proteomes" id="UP001396898">
    <property type="component" value="Unassembled WGS sequence"/>
</dbReference>
<dbReference type="EMBL" id="JAQQWI010000010">
    <property type="protein sequence ID" value="KAK8018691.1"/>
    <property type="molecule type" value="Genomic_DNA"/>
</dbReference>
<feature type="compositionally biased region" description="Polar residues" evidence="2">
    <location>
        <begin position="342"/>
        <end position="361"/>
    </location>
</feature>
<accession>A0ABR1RUQ8</accession>
<feature type="region of interest" description="Disordered" evidence="2">
    <location>
        <begin position="316"/>
        <end position="361"/>
    </location>
</feature>
<sequence length="361" mass="39775">MQGFNMGRYVPPDLEGTASGNQVNRKHALGNRASKLASQGILTVRFEMPFAVWCGHCPKPTIIGQGVRFNAEKQKAGQYYSTPIYSFRMRHAACGGAIEIRTDPKNTAYEVVAGGRRREDRQPGADEVVEIVTDQEREKLRSSAFAKLEKTIEDREQLTQAKIRIEELEDASQRAWEDPYEQNRRLRREFRVGRHAREKEGRASEDLRDRMSLGIDLVPAHDDDAKRAALVSFGPAANSRGAGDKAALSKPLFSKSTPAAHKTLPSTSKTSTGKKRLKSETAAAQMRESLVSEIIGNTRASQDPFLISSPASGVAAKLAGIKRKRTEEAKETELPRNEPSKGDTSLKTTSTALVTYDSDSS</sequence>
<feature type="compositionally biased region" description="Basic and acidic residues" evidence="2">
    <location>
        <begin position="325"/>
        <end position="341"/>
    </location>
</feature>
<proteinExistence type="inferred from homology"/>
<gene>
    <name evidence="3" type="ORF">PG991_007881</name>
</gene>
<dbReference type="Pfam" id="PF04502">
    <property type="entry name" value="Saf4_Yju2"/>
    <property type="match status" value="1"/>
</dbReference>
<evidence type="ECO:0000313" key="3">
    <source>
        <dbReference type="EMBL" id="KAK8018691.1"/>
    </source>
</evidence>
<dbReference type="PANTHER" id="PTHR12111:SF2">
    <property type="entry name" value="SPLICING FACTOR YJU2B-RELATED"/>
    <property type="match status" value="1"/>
</dbReference>
<keyword evidence="4" id="KW-1185">Reference proteome</keyword>